<dbReference type="PANTHER" id="PTHR37383">
    <property type="entry name" value="OS01G0694200 PROTEIN"/>
    <property type="match status" value="1"/>
</dbReference>
<dbReference type="AlphaFoldDB" id="A0AAV5C5N7"/>
<accession>A0AAV5C5N7</accession>
<proteinExistence type="predicted"/>
<keyword evidence="2" id="KW-1185">Reference proteome</keyword>
<dbReference type="Proteomes" id="UP001054889">
    <property type="component" value="Unassembled WGS sequence"/>
</dbReference>
<dbReference type="EMBL" id="BQKI01000004">
    <property type="protein sequence ID" value="GJM93472.1"/>
    <property type="molecule type" value="Genomic_DNA"/>
</dbReference>
<evidence type="ECO:0000313" key="2">
    <source>
        <dbReference type="Proteomes" id="UP001054889"/>
    </source>
</evidence>
<dbReference type="PANTHER" id="PTHR37383:SF1">
    <property type="entry name" value="OS01G0694200 PROTEIN"/>
    <property type="match status" value="1"/>
</dbReference>
<name>A0AAV5C5N7_ELECO</name>
<reference evidence="1" key="2">
    <citation type="submission" date="2021-12" db="EMBL/GenBank/DDBJ databases">
        <title>Resequencing data analysis of finger millet.</title>
        <authorList>
            <person name="Hatakeyama M."/>
            <person name="Aluri S."/>
            <person name="Balachadran M.T."/>
            <person name="Sivarajan S.R."/>
            <person name="Poveda L."/>
            <person name="Shimizu-Inatsugi R."/>
            <person name="Schlapbach R."/>
            <person name="Sreeman S.M."/>
            <person name="Shimizu K.K."/>
        </authorList>
    </citation>
    <scope>NUCLEOTIDE SEQUENCE</scope>
</reference>
<comment type="caution">
    <text evidence="1">The sequence shown here is derived from an EMBL/GenBank/DDBJ whole genome shotgun (WGS) entry which is preliminary data.</text>
</comment>
<sequence>MEVQLSAIFPSGSTNGGHSVHIMSMLDIDSTDSNNGDDAKDGELTTINLSATEAIFTSEKVQGIVPISKDSVLILGQGNMFLYGTS</sequence>
<evidence type="ECO:0000313" key="1">
    <source>
        <dbReference type="EMBL" id="GJM93472.1"/>
    </source>
</evidence>
<protein>
    <submittedName>
        <fullName evidence="1">Uncharacterized protein</fullName>
    </submittedName>
</protein>
<organism evidence="1 2">
    <name type="scientific">Eleusine coracana subsp. coracana</name>
    <dbReference type="NCBI Taxonomy" id="191504"/>
    <lineage>
        <taxon>Eukaryota</taxon>
        <taxon>Viridiplantae</taxon>
        <taxon>Streptophyta</taxon>
        <taxon>Embryophyta</taxon>
        <taxon>Tracheophyta</taxon>
        <taxon>Spermatophyta</taxon>
        <taxon>Magnoliopsida</taxon>
        <taxon>Liliopsida</taxon>
        <taxon>Poales</taxon>
        <taxon>Poaceae</taxon>
        <taxon>PACMAD clade</taxon>
        <taxon>Chloridoideae</taxon>
        <taxon>Cynodonteae</taxon>
        <taxon>Eleusininae</taxon>
        <taxon>Eleusine</taxon>
    </lineage>
</organism>
<gene>
    <name evidence="1" type="primary">ga10030</name>
    <name evidence="1" type="ORF">PR202_ga10030</name>
</gene>
<reference evidence="1" key="1">
    <citation type="journal article" date="2018" name="DNA Res.">
        <title>Multiple hybrid de novo genome assembly of finger millet, an orphan allotetraploid crop.</title>
        <authorList>
            <person name="Hatakeyama M."/>
            <person name="Aluri S."/>
            <person name="Balachadran M.T."/>
            <person name="Sivarajan S.R."/>
            <person name="Patrignani A."/>
            <person name="Gruter S."/>
            <person name="Poveda L."/>
            <person name="Shimizu-Inatsugi R."/>
            <person name="Baeten J."/>
            <person name="Francoijs K.J."/>
            <person name="Nataraja K.N."/>
            <person name="Reddy Y.A.N."/>
            <person name="Phadnis S."/>
            <person name="Ravikumar R.L."/>
            <person name="Schlapbach R."/>
            <person name="Sreeman S.M."/>
            <person name="Shimizu K.K."/>
        </authorList>
    </citation>
    <scope>NUCLEOTIDE SEQUENCE</scope>
</reference>